<keyword evidence="1" id="KW-1185">Reference proteome</keyword>
<dbReference type="STRING" id="1561998.A0A1I7UP60"/>
<dbReference type="Proteomes" id="UP000095282">
    <property type="component" value="Unplaced"/>
</dbReference>
<reference evidence="2" key="1">
    <citation type="submission" date="2016-11" db="UniProtKB">
        <authorList>
            <consortium name="WormBaseParasite"/>
        </authorList>
    </citation>
    <scope>IDENTIFICATION</scope>
</reference>
<evidence type="ECO:0000313" key="2">
    <source>
        <dbReference type="WBParaSite" id="Csp11.Scaffold630.g17944.t1"/>
    </source>
</evidence>
<protein>
    <submittedName>
        <fullName evidence="2">Cytoplasmic protein</fullName>
    </submittedName>
</protein>
<dbReference type="WBParaSite" id="Csp11.Scaffold630.g17944.t1">
    <property type="protein sequence ID" value="Csp11.Scaffold630.g17944.t1"/>
    <property type="gene ID" value="Csp11.Scaffold630.g17944"/>
</dbReference>
<name>A0A1I7UP60_9PELO</name>
<accession>A0A1I7UP60</accession>
<organism evidence="1 2">
    <name type="scientific">Caenorhabditis tropicalis</name>
    <dbReference type="NCBI Taxonomy" id="1561998"/>
    <lineage>
        <taxon>Eukaryota</taxon>
        <taxon>Metazoa</taxon>
        <taxon>Ecdysozoa</taxon>
        <taxon>Nematoda</taxon>
        <taxon>Chromadorea</taxon>
        <taxon>Rhabditida</taxon>
        <taxon>Rhabditina</taxon>
        <taxon>Rhabditomorpha</taxon>
        <taxon>Rhabditoidea</taxon>
        <taxon>Rhabditidae</taxon>
        <taxon>Peloderinae</taxon>
        <taxon>Caenorhabditis</taxon>
    </lineage>
</organism>
<dbReference type="AlphaFoldDB" id="A0A1I7UP60"/>
<sequence>MSTDLSDSAPTSPDYTLKEHTADTECINDVYTHIARFFDLPIYSNYVTAENKETHLPVWVIRIFLKFGWIQQFFGDKEKKIRDAMMDTVLFLAPEKRTLMTEKFMKRTLQKEANELN</sequence>
<evidence type="ECO:0000313" key="1">
    <source>
        <dbReference type="Proteomes" id="UP000095282"/>
    </source>
</evidence>
<proteinExistence type="predicted"/>